<sequence>MPTANPAYDSNNVFAKILRGEIPAERVCDSKHSFAFYDISPATPIHVLVVPRGAYTDLHDFTSRASDEEILDFWKLVDKITAEQSLIPSGFRLISNSGPDSGQEVPHFHVHLLGGQKLGPILCPPKKG</sequence>
<dbReference type="InterPro" id="IPR019808">
    <property type="entry name" value="Histidine_triad_CS"/>
</dbReference>
<keyword evidence="4" id="KW-1185">Reference proteome</keyword>
<evidence type="ECO:0000313" key="3">
    <source>
        <dbReference type="EMBL" id="MCX5614774.1"/>
    </source>
</evidence>
<dbReference type="InterPro" id="IPR036265">
    <property type="entry name" value="HIT-like_sf"/>
</dbReference>
<feature type="short sequence motif" description="Histidine triad motif" evidence="1">
    <location>
        <begin position="107"/>
        <end position="111"/>
    </location>
</feature>
<name>A0ABT3WAG7_9PROT</name>
<dbReference type="Proteomes" id="UP001165648">
    <property type="component" value="Unassembled WGS sequence"/>
</dbReference>
<evidence type="ECO:0000256" key="1">
    <source>
        <dbReference type="PROSITE-ProRule" id="PRU00464"/>
    </source>
</evidence>
<dbReference type="Pfam" id="PF01230">
    <property type="entry name" value="HIT"/>
    <property type="match status" value="1"/>
</dbReference>
<accession>A0ABT3WAG7</accession>
<evidence type="ECO:0000259" key="2">
    <source>
        <dbReference type="PROSITE" id="PS51084"/>
    </source>
</evidence>
<dbReference type="InterPro" id="IPR011146">
    <property type="entry name" value="HIT-like"/>
</dbReference>
<organism evidence="3 4">
    <name type="scientific">Bombella saccharophila</name>
    <dbReference type="NCBI Taxonomy" id="2967338"/>
    <lineage>
        <taxon>Bacteria</taxon>
        <taxon>Pseudomonadati</taxon>
        <taxon>Pseudomonadota</taxon>
        <taxon>Alphaproteobacteria</taxon>
        <taxon>Acetobacterales</taxon>
        <taxon>Acetobacteraceae</taxon>
        <taxon>Bombella</taxon>
    </lineage>
</organism>
<dbReference type="EMBL" id="JANIDW010000002">
    <property type="protein sequence ID" value="MCX5614774.1"/>
    <property type="molecule type" value="Genomic_DNA"/>
</dbReference>
<evidence type="ECO:0000313" key="4">
    <source>
        <dbReference type="Proteomes" id="UP001165648"/>
    </source>
</evidence>
<dbReference type="PROSITE" id="PS00892">
    <property type="entry name" value="HIT_1"/>
    <property type="match status" value="1"/>
</dbReference>
<gene>
    <name evidence="3" type="ORF">NQF64_05900</name>
</gene>
<protein>
    <submittedName>
        <fullName evidence="3">HIT domain-containing protein</fullName>
    </submittedName>
</protein>
<dbReference type="PANTHER" id="PTHR23089">
    <property type="entry name" value="HISTIDINE TRIAD HIT PROTEIN"/>
    <property type="match status" value="1"/>
</dbReference>
<proteinExistence type="predicted"/>
<dbReference type="SUPFAM" id="SSF54197">
    <property type="entry name" value="HIT-like"/>
    <property type="match status" value="1"/>
</dbReference>
<dbReference type="PROSITE" id="PS51084">
    <property type="entry name" value="HIT_2"/>
    <property type="match status" value="1"/>
</dbReference>
<dbReference type="InterPro" id="IPR001310">
    <property type="entry name" value="Histidine_triad_HIT"/>
</dbReference>
<feature type="domain" description="HIT" evidence="2">
    <location>
        <begin position="13"/>
        <end position="123"/>
    </location>
</feature>
<reference evidence="3 4" key="1">
    <citation type="submission" date="2022-07" db="EMBL/GenBank/DDBJ databases">
        <title>Bombella genomes.</title>
        <authorList>
            <person name="Harer L."/>
            <person name="Styblova S."/>
            <person name="Ehrmann M."/>
        </authorList>
    </citation>
    <scope>NUCLEOTIDE SEQUENCE [LARGE SCALE GENOMIC DNA]</scope>
    <source>
        <strain evidence="3 4">TMW 2.2558</strain>
    </source>
</reference>
<comment type="caution">
    <text evidence="3">The sequence shown here is derived from an EMBL/GenBank/DDBJ whole genome shotgun (WGS) entry which is preliminary data.</text>
</comment>
<dbReference type="Gene3D" id="3.30.428.10">
    <property type="entry name" value="HIT-like"/>
    <property type="match status" value="1"/>
</dbReference>
<dbReference type="PRINTS" id="PR00332">
    <property type="entry name" value="HISTRIAD"/>
</dbReference>
<dbReference type="RefSeq" id="WP_099026405.1">
    <property type="nucleotide sequence ID" value="NZ_JANIDW010000002.1"/>
</dbReference>